<sequence>MYAVVGCNECANMWLVTDPETSETAQCSRCGKTHRTAKLKRFFESEDRAAAREARSALLAKKRGDSAAFAEVDHVADLEAAVEDAGIDDREYLEAFGLDADAVDEAGERAEGGGGGSRSRTEVVRDAVDAVDDPTESAVVERAAEDGVPAEAAREILTRLARRGEVTESNGRYRVL</sequence>
<dbReference type="Proteomes" id="UP000452321">
    <property type="component" value="Unassembled WGS sequence"/>
</dbReference>
<evidence type="ECO:0000259" key="2">
    <source>
        <dbReference type="Pfam" id="PF22798"/>
    </source>
</evidence>
<evidence type="ECO:0000313" key="4">
    <source>
        <dbReference type="Proteomes" id="UP000452321"/>
    </source>
</evidence>
<dbReference type="Gene3D" id="3.90.820.10">
    <property type="entry name" value="Structural Genomics, Unknown Function 30-nov-00 1gh9 Mol_id"/>
    <property type="match status" value="1"/>
</dbReference>
<dbReference type="RefSeq" id="WP_159359039.1">
    <property type="nucleotide sequence ID" value="NZ_WMFC01000022.1"/>
</dbReference>
<dbReference type="InterPro" id="IPR043855">
    <property type="entry name" value="DUF5817"/>
</dbReference>
<dbReference type="AlphaFoldDB" id="A0A6B1IP15"/>
<dbReference type="InterPro" id="IPR053849">
    <property type="entry name" value="DUF5817_C"/>
</dbReference>
<feature type="domain" description="DUF5817" evidence="2">
    <location>
        <begin position="122"/>
        <end position="175"/>
    </location>
</feature>
<evidence type="ECO:0000259" key="1">
    <source>
        <dbReference type="Pfam" id="PF19134"/>
    </source>
</evidence>
<dbReference type="Pfam" id="PF22798">
    <property type="entry name" value="DUF5817_CT"/>
    <property type="match status" value="1"/>
</dbReference>
<dbReference type="EMBL" id="WMFC01000022">
    <property type="protein sequence ID" value="MYL68818.1"/>
    <property type="molecule type" value="Genomic_DNA"/>
</dbReference>
<dbReference type="Pfam" id="PF19134">
    <property type="entry name" value="DUF5817"/>
    <property type="match status" value="1"/>
</dbReference>
<proteinExistence type="predicted"/>
<protein>
    <submittedName>
        <fullName evidence="3">Replication protein H</fullName>
    </submittedName>
</protein>
<name>A0A6B1IP15_9EURY</name>
<evidence type="ECO:0000313" key="3">
    <source>
        <dbReference type="EMBL" id="MYL68818.1"/>
    </source>
</evidence>
<accession>A0A6B1IP15</accession>
<feature type="domain" description="DUF5817" evidence="1">
    <location>
        <begin position="2"/>
        <end position="60"/>
    </location>
</feature>
<organism evidence="3 4">
    <name type="scientific">Halorubrum distributum</name>
    <dbReference type="NCBI Taxonomy" id="29283"/>
    <lineage>
        <taxon>Archaea</taxon>
        <taxon>Methanobacteriati</taxon>
        <taxon>Methanobacteriota</taxon>
        <taxon>Stenosarchaea group</taxon>
        <taxon>Halobacteria</taxon>
        <taxon>Halobacteriales</taxon>
        <taxon>Haloferacaceae</taxon>
        <taxon>Halorubrum</taxon>
        <taxon>Halorubrum distributum group</taxon>
    </lineage>
</organism>
<comment type="caution">
    <text evidence="3">The sequence shown here is derived from an EMBL/GenBank/DDBJ whole genome shotgun (WGS) entry which is preliminary data.</text>
</comment>
<reference evidence="3 4" key="1">
    <citation type="submission" date="2019-11" db="EMBL/GenBank/DDBJ databases">
        <title>Genome sequences of 17 halophilic strains isolated from different environments.</title>
        <authorList>
            <person name="Furrow R.E."/>
        </authorList>
    </citation>
    <scope>NUCLEOTIDE SEQUENCE [LARGE SCALE GENOMIC DNA]</scope>
    <source>
        <strain evidence="3 4">22502_06_Cabo</strain>
    </source>
</reference>
<gene>
    <name evidence="3" type="ORF">GLW30_13895</name>
</gene>